<comment type="caution">
    <text evidence="2">The sequence shown here is derived from an EMBL/GenBank/DDBJ whole genome shotgun (WGS) entry which is preliminary data.</text>
</comment>
<dbReference type="PANTHER" id="PTHR30615">
    <property type="entry name" value="UNCHARACTERIZED PROTEIN YJBQ-RELATED"/>
    <property type="match status" value="1"/>
</dbReference>
<comment type="similarity">
    <text evidence="1">Belongs to the UPF0047 family.</text>
</comment>
<dbReference type="PANTHER" id="PTHR30615:SF8">
    <property type="entry name" value="UPF0047 PROTEIN C4A8.02C"/>
    <property type="match status" value="1"/>
</dbReference>
<dbReference type="Gene3D" id="2.60.120.460">
    <property type="entry name" value="YjbQ-like"/>
    <property type="match status" value="1"/>
</dbReference>
<proteinExistence type="inferred from homology"/>
<dbReference type="InterPro" id="IPR001602">
    <property type="entry name" value="UPF0047_YjbQ-like"/>
</dbReference>
<keyword evidence="3" id="KW-1185">Reference proteome</keyword>
<protein>
    <submittedName>
        <fullName evidence="2">Secondary thiamine-phosphate synthase enzyme YjbQ</fullName>
    </submittedName>
</protein>
<reference evidence="3" key="1">
    <citation type="journal article" date="2019" name="Int. J. Syst. Evol. Microbiol.">
        <title>The Global Catalogue of Microorganisms (GCM) 10K type strain sequencing project: providing services to taxonomists for standard genome sequencing and annotation.</title>
        <authorList>
            <consortium name="The Broad Institute Genomics Platform"/>
            <consortium name="The Broad Institute Genome Sequencing Center for Infectious Disease"/>
            <person name="Wu L."/>
            <person name="Ma J."/>
        </authorList>
    </citation>
    <scope>NUCLEOTIDE SEQUENCE [LARGE SCALE GENOMIC DNA]</scope>
    <source>
        <strain evidence="3">JCM 16904</strain>
    </source>
</reference>
<gene>
    <name evidence="2" type="ORF">GCM10022224_036830</name>
</gene>
<dbReference type="PIRSF" id="PIRSF004681">
    <property type="entry name" value="UCP004681"/>
    <property type="match status" value="1"/>
</dbReference>
<name>A0ABP7BT38_9ACTN</name>
<evidence type="ECO:0000313" key="3">
    <source>
        <dbReference type="Proteomes" id="UP001500902"/>
    </source>
</evidence>
<dbReference type="NCBIfam" id="TIGR00149">
    <property type="entry name" value="TIGR00149_YjbQ"/>
    <property type="match status" value="1"/>
</dbReference>
<dbReference type="Proteomes" id="UP001500902">
    <property type="component" value="Unassembled WGS sequence"/>
</dbReference>
<evidence type="ECO:0000256" key="1">
    <source>
        <dbReference type="ARBA" id="ARBA00005534"/>
    </source>
</evidence>
<sequence length="134" mass="14607">MVATFQLRTDGNRAIDITDEVVKAVTESGVREGVAVVSLPHTTASVGIISFPDPLGLVDVMDEVNRWIPTRIDFKHQHDTPQDAAGHVKSTLIGTSLSLIVTDGAPLLGHSQKVYFMEHDGPRNRQFHVQVVGQ</sequence>
<dbReference type="Pfam" id="PF01894">
    <property type="entry name" value="YjbQ"/>
    <property type="match status" value="1"/>
</dbReference>
<organism evidence="2 3">
    <name type="scientific">Nonomuraea antimicrobica</name>
    <dbReference type="NCBI Taxonomy" id="561173"/>
    <lineage>
        <taxon>Bacteria</taxon>
        <taxon>Bacillati</taxon>
        <taxon>Actinomycetota</taxon>
        <taxon>Actinomycetes</taxon>
        <taxon>Streptosporangiales</taxon>
        <taxon>Streptosporangiaceae</taxon>
        <taxon>Nonomuraea</taxon>
    </lineage>
</organism>
<evidence type="ECO:0000313" key="2">
    <source>
        <dbReference type="EMBL" id="GAA3669297.1"/>
    </source>
</evidence>
<dbReference type="RefSeq" id="WP_344878796.1">
    <property type="nucleotide sequence ID" value="NZ_BAAAZP010000074.1"/>
</dbReference>
<accession>A0ABP7BT38</accession>
<dbReference type="EMBL" id="BAAAZP010000074">
    <property type="protein sequence ID" value="GAA3669297.1"/>
    <property type="molecule type" value="Genomic_DNA"/>
</dbReference>
<dbReference type="SUPFAM" id="SSF111038">
    <property type="entry name" value="YjbQ-like"/>
    <property type="match status" value="1"/>
</dbReference>
<dbReference type="InterPro" id="IPR035917">
    <property type="entry name" value="YjbQ-like_sf"/>
</dbReference>